<dbReference type="GeneID" id="20668183"/>
<protein>
    <submittedName>
        <fullName evidence="2">Uncharacterized protein</fullName>
    </submittedName>
</protein>
<dbReference type="HOGENOM" id="CLU_044614_9_3_1"/>
<dbReference type="OrthoDB" id="2744793at2759"/>
<feature type="transmembrane region" description="Helical" evidence="1">
    <location>
        <begin position="56"/>
        <end position="78"/>
    </location>
</feature>
<evidence type="ECO:0000313" key="3">
    <source>
        <dbReference type="Proteomes" id="UP000030671"/>
    </source>
</evidence>
<feature type="transmembrane region" description="Helical" evidence="1">
    <location>
        <begin position="141"/>
        <end position="164"/>
    </location>
</feature>
<keyword evidence="3" id="KW-1185">Reference proteome</keyword>
<dbReference type="InParanoid" id="W4K8S6"/>
<organism evidence="2 3">
    <name type="scientific">Heterobasidion irregulare (strain TC 32-1)</name>
    <dbReference type="NCBI Taxonomy" id="747525"/>
    <lineage>
        <taxon>Eukaryota</taxon>
        <taxon>Fungi</taxon>
        <taxon>Dikarya</taxon>
        <taxon>Basidiomycota</taxon>
        <taxon>Agaricomycotina</taxon>
        <taxon>Agaricomycetes</taxon>
        <taxon>Russulales</taxon>
        <taxon>Bondarzewiaceae</taxon>
        <taxon>Heterobasidion</taxon>
        <taxon>Heterobasidion annosum species complex</taxon>
    </lineage>
</organism>
<keyword evidence="1" id="KW-1133">Transmembrane helix</keyword>
<feature type="transmembrane region" description="Helical" evidence="1">
    <location>
        <begin position="184"/>
        <end position="206"/>
    </location>
</feature>
<gene>
    <name evidence="2" type="ORF">HETIRDRAFT_168813</name>
</gene>
<sequence>MNVSENSEIVQHVGRVILTYVIQVVITCLFFGVYFILVLYLIYLSYQGTIISRAKSYMFAATMLIFIIAAITSLITIINTIQSIQDVLVLIDNQPLEKKFSKINQRLLISGIISYFCRAIIAFLGNIIIVWRAQILWKNHYIMAFTKGIFIVTTMFTIPNYIINALGDINGQDWEFIYSRYFQIAQWGLEFILNLVVTILIAYKAWEYRQSVKAYLANNKKTQIEKILALLIDIHGLSVDIFFDLGAFLTGIYPTIIMIVVSLNNTVEEMSRISVPIVHASIPQELGGFHDLSEAEFYQSQSIHEHDIVLDIEIVEESRE</sequence>
<evidence type="ECO:0000313" key="2">
    <source>
        <dbReference type="EMBL" id="ETW82237.1"/>
    </source>
</evidence>
<keyword evidence="1" id="KW-0472">Membrane</keyword>
<accession>W4K8S6</accession>
<dbReference type="KEGG" id="hir:HETIRDRAFT_168813"/>
<dbReference type="RefSeq" id="XP_009546777.1">
    <property type="nucleotide sequence ID" value="XM_009548482.1"/>
</dbReference>
<feature type="transmembrane region" description="Helical" evidence="1">
    <location>
        <begin position="227"/>
        <end position="253"/>
    </location>
</feature>
<keyword evidence="1" id="KW-0812">Transmembrane</keyword>
<dbReference type="Proteomes" id="UP000030671">
    <property type="component" value="Unassembled WGS sequence"/>
</dbReference>
<dbReference type="AlphaFoldDB" id="W4K8S6"/>
<feature type="transmembrane region" description="Helical" evidence="1">
    <location>
        <begin position="20"/>
        <end position="44"/>
    </location>
</feature>
<dbReference type="EMBL" id="KI925458">
    <property type="protein sequence ID" value="ETW82237.1"/>
    <property type="molecule type" value="Genomic_DNA"/>
</dbReference>
<feature type="transmembrane region" description="Helical" evidence="1">
    <location>
        <begin position="107"/>
        <end position="129"/>
    </location>
</feature>
<name>W4K8S6_HETIT</name>
<reference evidence="2 3" key="1">
    <citation type="journal article" date="2012" name="New Phytol.">
        <title>Insight into trade-off between wood decay and parasitism from the genome of a fungal forest pathogen.</title>
        <authorList>
            <person name="Olson A."/>
            <person name="Aerts A."/>
            <person name="Asiegbu F."/>
            <person name="Belbahri L."/>
            <person name="Bouzid O."/>
            <person name="Broberg A."/>
            <person name="Canback B."/>
            <person name="Coutinho P.M."/>
            <person name="Cullen D."/>
            <person name="Dalman K."/>
            <person name="Deflorio G."/>
            <person name="van Diepen L.T."/>
            <person name="Dunand C."/>
            <person name="Duplessis S."/>
            <person name="Durling M."/>
            <person name="Gonthier P."/>
            <person name="Grimwood J."/>
            <person name="Fossdal C.G."/>
            <person name="Hansson D."/>
            <person name="Henrissat B."/>
            <person name="Hietala A."/>
            <person name="Himmelstrand K."/>
            <person name="Hoffmeister D."/>
            <person name="Hogberg N."/>
            <person name="James T.Y."/>
            <person name="Karlsson M."/>
            <person name="Kohler A."/>
            <person name="Kues U."/>
            <person name="Lee Y.H."/>
            <person name="Lin Y.C."/>
            <person name="Lind M."/>
            <person name="Lindquist E."/>
            <person name="Lombard V."/>
            <person name="Lucas S."/>
            <person name="Lunden K."/>
            <person name="Morin E."/>
            <person name="Murat C."/>
            <person name="Park J."/>
            <person name="Raffaello T."/>
            <person name="Rouze P."/>
            <person name="Salamov A."/>
            <person name="Schmutz J."/>
            <person name="Solheim H."/>
            <person name="Stahlberg J."/>
            <person name="Velez H."/>
            <person name="de Vries R.P."/>
            <person name="Wiebenga A."/>
            <person name="Woodward S."/>
            <person name="Yakovlev I."/>
            <person name="Garbelotto M."/>
            <person name="Martin F."/>
            <person name="Grigoriev I.V."/>
            <person name="Stenlid J."/>
        </authorList>
    </citation>
    <scope>NUCLEOTIDE SEQUENCE [LARGE SCALE GENOMIC DNA]</scope>
    <source>
        <strain evidence="2 3">TC 32-1</strain>
    </source>
</reference>
<proteinExistence type="predicted"/>
<evidence type="ECO:0000256" key="1">
    <source>
        <dbReference type="SAM" id="Phobius"/>
    </source>
</evidence>